<evidence type="ECO:0000313" key="1">
    <source>
        <dbReference type="EMBL" id="MEN9063131.1"/>
    </source>
</evidence>
<evidence type="ECO:0000313" key="2">
    <source>
        <dbReference type="Proteomes" id="UP001428774"/>
    </source>
</evidence>
<dbReference type="Proteomes" id="UP001428774">
    <property type="component" value="Unassembled WGS sequence"/>
</dbReference>
<dbReference type="InterPro" id="IPR026286">
    <property type="entry name" value="MaiA/AMDase"/>
</dbReference>
<comment type="caution">
    <text evidence="1">The sequence shown here is derived from an EMBL/GenBank/DDBJ whole genome shotgun (WGS) entry which is preliminary data.</text>
</comment>
<protein>
    <recommendedName>
        <fullName evidence="3">Arylmalonate decarboxylase</fullName>
    </recommendedName>
</protein>
<keyword evidence="2" id="KW-1185">Reference proteome</keyword>
<reference evidence="1 2" key="1">
    <citation type="submission" date="2024-05" db="EMBL/GenBank/DDBJ databases">
        <title>Genome sequence of Ponticoccus litoralis KCCM 90028.</title>
        <authorList>
            <person name="Kim J.M."/>
            <person name="Lee J.K."/>
            <person name="Choi B.J."/>
            <person name="Bayburt H."/>
            <person name="Baek J.H."/>
            <person name="Jeon C.O."/>
        </authorList>
    </citation>
    <scope>NUCLEOTIDE SEQUENCE [LARGE SCALE GENOMIC DNA]</scope>
    <source>
        <strain evidence="1 2">KCCM 90028</strain>
    </source>
</reference>
<name>A0AAW9SE41_9RHOB</name>
<dbReference type="RefSeq" id="WP_347168235.1">
    <property type="nucleotide sequence ID" value="NZ_JBDNCH010000004.1"/>
</dbReference>
<dbReference type="AlphaFoldDB" id="A0AAW9SE41"/>
<evidence type="ECO:0008006" key="3">
    <source>
        <dbReference type="Google" id="ProtNLM"/>
    </source>
</evidence>
<dbReference type="PANTHER" id="PTHR40267">
    <property type="entry name" value="BLR3294 PROTEIN"/>
    <property type="match status" value="1"/>
</dbReference>
<dbReference type="Pfam" id="PF17645">
    <property type="entry name" value="Amdase"/>
    <property type="match status" value="1"/>
</dbReference>
<dbReference type="EMBL" id="JBDNCH010000004">
    <property type="protein sequence ID" value="MEN9063131.1"/>
    <property type="molecule type" value="Genomic_DNA"/>
</dbReference>
<gene>
    <name evidence="1" type="ORF">ABFB10_21235</name>
</gene>
<sequence length="134" mass="14614">MISGVLRGLEALGVRRVAVATPYLDEINAREADYMEDAGFEISAIRGLNLDKDADMVRVSPRAIGRLAAAVDRPDAEAVFVSCGALRTLDIVEELEKELGKPVICSNQAMMWDVLRLAGLDDRIEGYGTLLRAH</sequence>
<dbReference type="Gene3D" id="3.40.50.12500">
    <property type="match status" value="1"/>
</dbReference>
<dbReference type="PANTHER" id="PTHR40267:SF1">
    <property type="entry name" value="BLR3294 PROTEIN"/>
    <property type="match status" value="1"/>
</dbReference>
<organism evidence="1 2">
    <name type="scientific">Ponticoccus litoralis</name>
    <dbReference type="NCBI Taxonomy" id="422297"/>
    <lineage>
        <taxon>Bacteria</taxon>
        <taxon>Pseudomonadati</taxon>
        <taxon>Pseudomonadota</taxon>
        <taxon>Alphaproteobacteria</taxon>
        <taxon>Rhodobacterales</taxon>
        <taxon>Roseobacteraceae</taxon>
        <taxon>Ponticoccus</taxon>
    </lineage>
</organism>
<dbReference type="InterPro" id="IPR053714">
    <property type="entry name" value="Iso_Racemase_Enz_sf"/>
</dbReference>
<proteinExistence type="predicted"/>
<accession>A0AAW9SE41</accession>